<comment type="similarity">
    <text evidence="1">Belongs to the 'phage' integrase family.</text>
</comment>
<evidence type="ECO:0000313" key="5">
    <source>
        <dbReference type="EMBL" id="MBO1318268.1"/>
    </source>
</evidence>
<dbReference type="InterPro" id="IPR050808">
    <property type="entry name" value="Phage_Integrase"/>
</dbReference>
<dbReference type="PANTHER" id="PTHR30629:SF2">
    <property type="entry name" value="PROPHAGE INTEGRASE INTS-RELATED"/>
    <property type="match status" value="1"/>
</dbReference>
<dbReference type="InterPro" id="IPR011010">
    <property type="entry name" value="DNA_brk_join_enz"/>
</dbReference>
<dbReference type="AlphaFoldDB" id="A0A8J7U3E6"/>
<proteinExistence type="inferred from homology"/>
<organism evidence="5 6">
    <name type="scientific">Acanthopleuribacter pedis</name>
    <dbReference type="NCBI Taxonomy" id="442870"/>
    <lineage>
        <taxon>Bacteria</taxon>
        <taxon>Pseudomonadati</taxon>
        <taxon>Acidobacteriota</taxon>
        <taxon>Holophagae</taxon>
        <taxon>Acanthopleuribacterales</taxon>
        <taxon>Acanthopleuribacteraceae</taxon>
        <taxon>Acanthopleuribacter</taxon>
    </lineage>
</organism>
<evidence type="ECO:0000256" key="3">
    <source>
        <dbReference type="ARBA" id="ARBA00023172"/>
    </source>
</evidence>
<evidence type="ECO:0000256" key="2">
    <source>
        <dbReference type="ARBA" id="ARBA00022908"/>
    </source>
</evidence>
<gene>
    <name evidence="5" type="ORF">J3U88_07370</name>
</gene>
<dbReference type="SUPFAM" id="SSF56349">
    <property type="entry name" value="DNA breaking-rejoining enzymes"/>
    <property type="match status" value="1"/>
</dbReference>
<comment type="caution">
    <text evidence="5">The sequence shown here is derived from an EMBL/GenBank/DDBJ whole genome shotgun (WGS) entry which is preliminary data.</text>
</comment>
<evidence type="ECO:0000256" key="1">
    <source>
        <dbReference type="ARBA" id="ARBA00008857"/>
    </source>
</evidence>
<dbReference type="InterPro" id="IPR038488">
    <property type="entry name" value="Integrase_DNA-bd_sf"/>
</dbReference>
<dbReference type="PANTHER" id="PTHR30629">
    <property type="entry name" value="PROPHAGE INTEGRASE"/>
    <property type="match status" value="1"/>
</dbReference>
<protein>
    <submittedName>
        <fullName evidence="5">Tyrosine-type recombinase/integrase</fullName>
    </submittedName>
</protein>
<dbReference type="Pfam" id="PF00589">
    <property type="entry name" value="Phage_integrase"/>
    <property type="match status" value="1"/>
</dbReference>
<dbReference type="GO" id="GO:0003677">
    <property type="term" value="F:DNA binding"/>
    <property type="evidence" value="ECO:0007669"/>
    <property type="project" value="InterPro"/>
</dbReference>
<dbReference type="RefSeq" id="WP_207857938.1">
    <property type="nucleotide sequence ID" value="NZ_JAFREP010000005.1"/>
</dbReference>
<dbReference type="GO" id="GO:0015074">
    <property type="term" value="P:DNA integration"/>
    <property type="evidence" value="ECO:0007669"/>
    <property type="project" value="UniProtKB-KW"/>
</dbReference>
<sequence length="478" mass="54574">MAKTVRFNKTLLTGLVRDQQSCIVKDREVAGLKFTVGKKRSCFVFEKRISGSKGSPIKITIGAFPAISIELARQQARAYASLCERGIDPREQKTPGQDEQEHCDIRLKTLVAKFFELKSDLSHRTLRKYHYTVNYHFPPEWMDLEVTAITPEALVEQFHEARKTARDGCFTFLKVFSNIWNTCAPYCKGPNDEWLLHTNPVSNARNMLKHIKHDPPRRQFVPSSYLGKFVVTVENWAENKIIGTPTTALSQRYCHLVLLCLFTGMRGIEARSLRWKYIDLEQGLICLPGTADDVAAQFTGVKNKQNHLIPLSTYPWELLRQLHRQRESISPYVFPSILSVNKPISDHGRCSKQLSFLVGIDFGLHACRRTFASVADDVGLDYLKVKRSLNHSFEGGVTGGYINPGFNPDRRRTHFQKICDYILRCKSEYLGHIKASHQEIDEQKVLQELECYALELGLSRARVQELLFSGLQQVQRGA</sequence>
<dbReference type="PROSITE" id="PS51898">
    <property type="entry name" value="TYR_RECOMBINASE"/>
    <property type="match status" value="1"/>
</dbReference>
<evidence type="ECO:0000313" key="6">
    <source>
        <dbReference type="Proteomes" id="UP000664417"/>
    </source>
</evidence>
<evidence type="ECO:0000259" key="4">
    <source>
        <dbReference type="PROSITE" id="PS51898"/>
    </source>
</evidence>
<feature type="domain" description="Tyr recombinase" evidence="4">
    <location>
        <begin position="228"/>
        <end position="416"/>
    </location>
</feature>
<dbReference type="Gene3D" id="1.10.443.10">
    <property type="entry name" value="Intergrase catalytic core"/>
    <property type="match status" value="1"/>
</dbReference>
<dbReference type="Proteomes" id="UP000664417">
    <property type="component" value="Unassembled WGS sequence"/>
</dbReference>
<keyword evidence="3" id="KW-0233">DNA recombination</keyword>
<reference evidence="5" key="1">
    <citation type="submission" date="2021-03" db="EMBL/GenBank/DDBJ databases">
        <authorList>
            <person name="Wang G."/>
        </authorList>
    </citation>
    <scope>NUCLEOTIDE SEQUENCE</scope>
    <source>
        <strain evidence="5">KCTC 12899</strain>
    </source>
</reference>
<dbReference type="GO" id="GO:0006310">
    <property type="term" value="P:DNA recombination"/>
    <property type="evidence" value="ECO:0007669"/>
    <property type="project" value="UniProtKB-KW"/>
</dbReference>
<dbReference type="InterPro" id="IPR002104">
    <property type="entry name" value="Integrase_catalytic"/>
</dbReference>
<accession>A0A8J7U3E6</accession>
<dbReference type="InterPro" id="IPR025166">
    <property type="entry name" value="Integrase_DNA_bind_dom"/>
</dbReference>
<dbReference type="EMBL" id="JAFREP010000005">
    <property type="protein sequence ID" value="MBO1318268.1"/>
    <property type="molecule type" value="Genomic_DNA"/>
</dbReference>
<dbReference type="InterPro" id="IPR013762">
    <property type="entry name" value="Integrase-like_cat_sf"/>
</dbReference>
<dbReference type="Gene3D" id="3.30.160.390">
    <property type="entry name" value="Integrase, DNA-binding domain"/>
    <property type="match status" value="1"/>
</dbReference>
<dbReference type="Pfam" id="PF13356">
    <property type="entry name" value="Arm-DNA-bind_3"/>
    <property type="match status" value="1"/>
</dbReference>
<keyword evidence="6" id="KW-1185">Reference proteome</keyword>
<keyword evidence="2" id="KW-0229">DNA integration</keyword>
<name>A0A8J7U3E6_9BACT</name>